<protein>
    <submittedName>
        <fullName evidence="2">Uncharacterized protein</fullName>
    </submittedName>
</protein>
<evidence type="ECO:0000256" key="1">
    <source>
        <dbReference type="SAM" id="MobiDB-lite"/>
    </source>
</evidence>
<accession>A0A380TBD9</accession>
<organism evidence="2">
    <name type="scientific">metagenome</name>
    <dbReference type="NCBI Taxonomy" id="256318"/>
    <lineage>
        <taxon>unclassified sequences</taxon>
        <taxon>metagenomes</taxon>
    </lineage>
</organism>
<dbReference type="AlphaFoldDB" id="A0A380TBD9"/>
<dbReference type="EMBL" id="UIDG01000120">
    <property type="protein sequence ID" value="SUS05719.1"/>
    <property type="molecule type" value="Genomic_DNA"/>
</dbReference>
<gene>
    <name evidence="2" type="ORF">DF3PB_2060003</name>
</gene>
<evidence type="ECO:0000313" key="2">
    <source>
        <dbReference type="EMBL" id="SUS05719.1"/>
    </source>
</evidence>
<proteinExistence type="predicted"/>
<sequence length="456" mass="48751">MAAERRANPGSDGSMLIVVERRQILLDRRSGAAKRDEAGGQAGCLASGHIRWRIADHQAPLPPDRPLLQKLFDHPAAGFAAIAGAAICRDDAVWVMRAIPESVDVGANSPKVLVHPAVQFDDGRLVVEAAGDAGLVSHDEHENSTIVEALDHGRYPVQPAKRIDRVCVACIYVERAVSIEEHCGTPQLVGEDLVGALQVGRDADVDEEAVINAADKQSLSSQLGENVLLEGTGPAGNGADDRSVEPIGAGVDQPGHGRRRLLAECRNRFAVQIDQAVTAGIGHPAKCDLSSRTAVAEGDVTAKIQIVDIKEGIAIQQEKPRSECLSRGGEGAGRAKRRAFNDNANARARLTRKGRLRTIQALHHGCTIAGKEHDIVEAKSPEVEEDVLDEGPSGYRQERLWAILDAISQPRSHTADQDNSLQGCFVSLMLGTVINKSALFSGSCPLCQGVNLQYGW</sequence>
<reference evidence="2" key="1">
    <citation type="submission" date="2018-07" db="EMBL/GenBank/DDBJ databases">
        <authorList>
            <person name="Quirk P.G."/>
            <person name="Krulwich T.A."/>
        </authorList>
    </citation>
    <scope>NUCLEOTIDE SEQUENCE</scope>
</reference>
<name>A0A380TBD9_9ZZZZ</name>
<feature type="region of interest" description="Disordered" evidence="1">
    <location>
        <begin position="233"/>
        <end position="253"/>
    </location>
</feature>